<evidence type="ECO:0000256" key="3">
    <source>
        <dbReference type="SAM" id="Phobius"/>
    </source>
</evidence>
<evidence type="ECO:0000256" key="1">
    <source>
        <dbReference type="SAM" id="Coils"/>
    </source>
</evidence>
<reference evidence="5 6" key="1">
    <citation type="submission" date="2019-01" db="EMBL/GenBank/DDBJ databases">
        <title>Sequencing of cultivated peanut Arachis hypogaea provides insights into genome evolution and oil improvement.</title>
        <authorList>
            <person name="Chen X."/>
        </authorList>
    </citation>
    <scope>NUCLEOTIDE SEQUENCE [LARGE SCALE GENOMIC DNA]</scope>
    <source>
        <strain evidence="6">cv. Fuhuasheng</strain>
        <tissue evidence="5">Leaves</tissue>
    </source>
</reference>
<dbReference type="AlphaFoldDB" id="A0A444X467"/>
<gene>
    <name evidence="5" type="ORF">Ahy_B10g103801</name>
</gene>
<keyword evidence="3" id="KW-1133">Transmembrane helix</keyword>
<sequence length="964" mass="107129">MEATAAVAAAANAAAAARGASLQLPPPPSRKEWRAVSEHHHSSRNPEDEELDNSKVGQSDERTIYEVQQGREPLDVDFCSITVDGTIDNDILQQQIHGVVRQRQELQQMEIELKAQMIARTEIMEIRNTYDAQLKEHVNNASKLQEQLCERERTIHELERKMEEKERELHTIKLDNEAAWAKQDLLREQNKELATFRRERDHSEAERAQHMKQIHDLQEHIQEKDRQLIDLQEQHRVAQETLMYKDEQLREAQAWINRVREMDVFQSTTNQTLQAELRERTEQYNQLWMGFQRQFAEMERLHLHAIQQLQLELADARERSGTYHEDSQMSQMNSKKNVTQFGQENGNQFDLNGSNASGGNNGLIPNESSDNIPPFASSGNASVQTDHVAGVAMAPSSLLVPPSYLPPGQVTALHPFVMHQQGVPNSVASQVPQSHVGHFHPLAALSPMQQWKNQQAVSEGSQVSMQDDPSASQTDQSMMRSDAKFNYEMPVNGQALHGDYLDAHIHQNEETQSVISSSTAETQVLQSVDKGQHVATQQDHSLRQISSQFSDALRLNSVDSNGEIKDKNSVTLPSEGHDQVLLVEAASSAGNASPVTAHVVHNDMVHSNITDSVLPEAFSSTGQTASTTIAKPMESPLLDERSLLASIVRTIPAGGRIRISSTLPNRLGKMLAPLHWHDYKKKYGKLDDFVASHPELFMIEGDYIQLREGAQKMVAANAAVAKVAAAAAASSPHSSYMPTVAVTPMANTYRLKKVPSVDSKNIKTDKSFQDYAVISSNMGDDPLKLSVMQHQQSNGACFGVAGGLSNVKILTKSKDSREKDGPSVQSGVQLAVANGVTLDRTSVNNAQNSGPANGRPVSNFASKQQARKRQRGRLWCLVGADEKSMSERERGKMGYVLRVRMASFFSGAAIASFAGFYILHRDYKIAHESFANQMKNLHESLDSRISALEKLRQTENSKQVEASE</sequence>
<feature type="region of interest" description="Disordered" evidence="2">
    <location>
        <begin position="452"/>
        <end position="477"/>
    </location>
</feature>
<feature type="transmembrane region" description="Helical" evidence="3">
    <location>
        <begin position="901"/>
        <end position="919"/>
    </location>
</feature>
<dbReference type="InterPro" id="IPR056142">
    <property type="entry name" value="DUF7725"/>
</dbReference>
<feature type="compositionally biased region" description="Basic and acidic residues" evidence="2">
    <location>
        <begin position="29"/>
        <end position="46"/>
    </location>
</feature>
<feature type="compositionally biased region" description="Polar residues" evidence="2">
    <location>
        <begin position="842"/>
        <end position="851"/>
    </location>
</feature>
<organism evidence="5 6">
    <name type="scientific">Arachis hypogaea</name>
    <name type="common">Peanut</name>
    <dbReference type="NCBI Taxonomy" id="3818"/>
    <lineage>
        <taxon>Eukaryota</taxon>
        <taxon>Viridiplantae</taxon>
        <taxon>Streptophyta</taxon>
        <taxon>Embryophyta</taxon>
        <taxon>Tracheophyta</taxon>
        <taxon>Spermatophyta</taxon>
        <taxon>Magnoliopsida</taxon>
        <taxon>eudicotyledons</taxon>
        <taxon>Gunneridae</taxon>
        <taxon>Pentapetalae</taxon>
        <taxon>rosids</taxon>
        <taxon>fabids</taxon>
        <taxon>Fabales</taxon>
        <taxon>Fabaceae</taxon>
        <taxon>Papilionoideae</taxon>
        <taxon>50 kb inversion clade</taxon>
        <taxon>dalbergioids sensu lato</taxon>
        <taxon>Dalbergieae</taxon>
        <taxon>Pterocarpus clade</taxon>
        <taxon>Arachis</taxon>
    </lineage>
</organism>
<evidence type="ECO:0000313" key="5">
    <source>
        <dbReference type="EMBL" id="RYQ84453.1"/>
    </source>
</evidence>
<dbReference type="Pfam" id="PF24851">
    <property type="entry name" value="DUF7725"/>
    <property type="match status" value="1"/>
</dbReference>
<accession>A0A444X467</accession>
<proteinExistence type="predicted"/>
<protein>
    <recommendedName>
        <fullName evidence="4">DUF7725 domain-containing protein</fullName>
    </recommendedName>
</protein>
<feature type="coiled-coil region" evidence="1">
    <location>
        <begin position="89"/>
        <end position="241"/>
    </location>
</feature>
<feature type="region of interest" description="Disordered" evidence="2">
    <location>
        <begin position="842"/>
        <end position="866"/>
    </location>
</feature>
<keyword evidence="3" id="KW-0812">Transmembrane</keyword>
<feature type="domain" description="DUF7725" evidence="4">
    <location>
        <begin position="637"/>
        <end position="707"/>
    </location>
</feature>
<keyword evidence="6" id="KW-1185">Reference proteome</keyword>
<evidence type="ECO:0000313" key="6">
    <source>
        <dbReference type="Proteomes" id="UP000289738"/>
    </source>
</evidence>
<dbReference type="STRING" id="3818.A0A444X467"/>
<evidence type="ECO:0000259" key="4">
    <source>
        <dbReference type="Pfam" id="PF24851"/>
    </source>
</evidence>
<evidence type="ECO:0000256" key="2">
    <source>
        <dbReference type="SAM" id="MobiDB-lite"/>
    </source>
</evidence>
<dbReference type="EMBL" id="SDMP01000020">
    <property type="protein sequence ID" value="RYQ84453.1"/>
    <property type="molecule type" value="Genomic_DNA"/>
</dbReference>
<keyword evidence="3" id="KW-0472">Membrane</keyword>
<dbReference type="PANTHER" id="PTHR35766">
    <property type="entry name" value="OS08G0543600 PROTEIN"/>
    <property type="match status" value="1"/>
</dbReference>
<name>A0A444X467_ARAHY</name>
<feature type="region of interest" description="Disordered" evidence="2">
    <location>
        <begin position="1"/>
        <end position="59"/>
    </location>
</feature>
<dbReference type="PANTHER" id="PTHR35766:SF1">
    <property type="entry name" value="OS08G0543600 PROTEIN"/>
    <property type="match status" value="1"/>
</dbReference>
<comment type="caution">
    <text evidence="5">The sequence shown here is derived from an EMBL/GenBank/DDBJ whole genome shotgun (WGS) entry which is preliminary data.</text>
</comment>
<keyword evidence="1" id="KW-0175">Coiled coil</keyword>
<feature type="compositionally biased region" description="Low complexity" evidence="2">
    <location>
        <begin position="1"/>
        <end position="20"/>
    </location>
</feature>
<dbReference type="Proteomes" id="UP000289738">
    <property type="component" value="Chromosome B10"/>
</dbReference>